<comment type="similarity">
    <text evidence="1">Belongs to the universal stress protein A family.</text>
</comment>
<evidence type="ECO:0000256" key="2">
    <source>
        <dbReference type="ARBA" id="ARBA00022741"/>
    </source>
</evidence>
<keyword evidence="2" id="KW-0547">Nucleotide-binding</keyword>
<dbReference type="PANTHER" id="PTHR46268">
    <property type="entry name" value="STRESS RESPONSE PROTEIN NHAX"/>
    <property type="match status" value="1"/>
</dbReference>
<dbReference type="GO" id="GO:0005524">
    <property type="term" value="F:ATP binding"/>
    <property type="evidence" value="ECO:0007669"/>
    <property type="project" value="UniProtKB-KW"/>
</dbReference>
<protein>
    <submittedName>
        <fullName evidence="5">Universal stress protein</fullName>
    </submittedName>
</protein>
<dbReference type="InterPro" id="IPR006015">
    <property type="entry name" value="Universal_stress_UspA"/>
</dbReference>
<evidence type="ECO:0000313" key="5">
    <source>
        <dbReference type="EMBL" id="PXY36537.1"/>
    </source>
</evidence>
<dbReference type="Pfam" id="PF00582">
    <property type="entry name" value="Usp"/>
    <property type="match status" value="2"/>
</dbReference>
<dbReference type="PRINTS" id="PR01438">
    <property type="entry name" value="UNVRSLSTRESS"/>
</dbReference>
<reference evidence="5 6" key="1">
    <citation type="submission" date="2016-07" db="EMBL/GenBank/DDBJ databases">
        <title>Draft genome sequence of Prauserella sp. YIM 121212, isolated from alkaline soil.</title>
        <authorList>
            <person name="Ruckert C."/>
            <person name="Albersmeier A."/>
            <person name="Jiang C.-L."/>
            <person name="Jiang Y."/>
            <person name="Kalinowski J."/>
            <person name="Schneider O."/>
            <person name="Winkler A."/>
            <person name="Zotchev S.B."/>
        </authorList>
    </citation>
    <scope>NUCLEOTIDE SEQUENCE [LARGE SCALE GENOMIC DNA]</scope>
    <source>
        <strain evidence="5 6">YIM 121212</strain>
    </source>
</reference>
<dbReference type="PANTHER" id="PTHR46268:SF27">
    <property type="entry name" value="UNIVERSAL STRESS PROTEIN RV2623"/>
    <property type="match status" value="1"/>
</dbReference>
<evidence type="ECO:0000256" key="3">
    <source>
        <dbReference type="ARBA" id="ARBA00022840"/>
    </source>
</evidence>
<keyword evidence="6" id="KW-1185">Reference proteome</keyword>
<evidence type="ECO:0000256" key="1">
    <source>
        <dbReference type="ARBA" id="ARBA00008791"/>
    </source>
</evidence>
<dbReference type="RefSeq" id="WP_110336551.1">
    <property type="nucleotide sequence ID" value="NZ_MASU01000005.1"/>
</dbReference>
<dbReference type="InterPro" id="IPR006016">
    <property type="entry name" value="UspA"/>
</dbReference>
<dbReference type="AlphaFoldDB" id="A0A318LVQ3"/>
<name>A0A318LVQ3_9PSEU</name>
<evidence type="ECO:0000259" key="4">
    <source>
        <dbReference type="Pfam" id="PF00582"/>
    </source>
</evidence>
<dbReference type="Gene3D" id="3.40.50.620">
    <property type="entry name" value="HUPs"/>
    <property type="match status" value="2"/>
</dbReference>
<proteinExistence type="inferred from homology"/>
<dbReference type="Proteomes" id="UP000247892">
    <property type="component" value="Unassembled WGS sequence"/>
</dbReference>
<comment type="caution">
    <text evidence="5">The sequence shown here is derived from an EMBL/GenBank/DDBJ whole genome shotgun (WGS) entry which is preliminary data.</text>
</comment>
<sequence>MSTGDITDGPIVAGTDGSERGTDAVLWAADMAARRNRTLRIVHAFSALEGFGTGLPPSAEIYETIEAEAGRVLASCHDVAKAVASDLRIETAKPSSEPIPALIRESRSASMVVLGASGRGGFTGMLAGSTAVGVASHAQCPVVVLRKHEDGSAAPADGPVVVGVDGSPVSEEAIGVAYHEASLRGVPLVAVNAWLDVEYDSAFNQARLYFEGGPYEDDQERLLAERLAGWQEKYPDVHVERVVVRDRPRHQLLQRSATASLLVVGSRGRGGFSGLLLGSTSQALIHHAHCPVMIVRHERDAHRG</sequence>
<dbReference type="SUPFAM" id="SSF52402">
    <property type="entry name" value="Adenine nucleotide alpha hydrolases-like"/>
    <property type="match status" value="2"/>
</dbReference>
<evidence type="ECO:0000313" key="6">
    <source>
        <dbReference type="Proteomes" id="UP000247892"/>
    </source>
</evidence>
<dbReference type="EMBL" id="MASU01000005">
    <property type="protein sequence ID" value="PXY36537.1"/>
    <property type="molecule type" value="Genomic_DNA"/>
</dbReference>
<dbReference type="OrthoDB" id="3404132at2"/>
<organism evidence="5 6">
    <name type="scientific">Prauserella flavalba</name>
    <dbReference type="NCBI Taxonomy" id="1477506"/>
    <lineage>
        <taxon>Bacteria</taxon>
        <taxon>Bacillati</taxon>
        <taxon>Actinomycetota</taxon>
        <taxon>Actinomycetes</taxon>
        <taxon>Pseudonocardiales</taxon>
        <taxon>Pseudonocardiaceae</taxon>
        <taxon>Prauserella</taxon>
    </lineage>
</organism>
<keyword evidence="3" id="KW-0067">ATP-binding</keyword>
<feature type="domain" description="UspA" evidence="4">
    <location>
        <begin position="159"/>
        <end position="296"/>
    </location>
</feature>
<gene>
    <name evidence="5" type="ORF">BA062_14230</name>
</gene>
<accession>A0A318LVQ3</accession>
<feature type="domain" description="UspA" evidence="4">
    <location>
        <begin position="10"/>
        <end position="146"/>
    </location>
</feature>
<dbReference type="InterPro" id="IPR014729">
    <property type="entry name" value="Rossmann-like_a/b/a_fold"/>
</dbReference>